<proteinExistence type="predicted"/>
<name>A0ABS1U9F9_9PROT</name>
<sequence>MSLADKMALAEMDPWCTVPLQSGTEVLFGYASVHPGTGGLSWMSSSEIMELDIPIGRARTRSGRIYKLGRQFALENLYYEGEEAVIAFELLLGDDVIDQANTATQVLDRLADSHWVAACKVARHIGIEPPKRILHDVDSFLSQHREAYLRIRASRR</sequence>
<protein>
    <submittedName>
        <fullName evidence="1">Uncharacterized protein</fullName>
    </submittedName>
</protein>
<evidence type="ECO:0000313" key="2">
    <source>
        <dbReference type="Proteomes" id="UP000660885"/>
    </source>
</evidence>
<comment type="caution">
    <text evidence="1">The sequence shown here is derived from an EMBL/GenBank/DDBJ whole genome shotgun (WGS) entry which is preliminary data.</text>
</comment>
<dbReference type="RefSeq" id="WP_202833987.1">
    <property type="nucleotide sequence ID" value="NZ_JAETWB010000017.1"/>
</dbReference>
<organism evidence="1 2">
    <name type="scientific">Belnapia arida</name>
    <dbReference type="NCBI Taxonomy" id="2804533"/>
    <lineage>
        <taxon>Bacteria</taxon>
        <taxon>Pseudomonadati</taxon>
        <taxon>Pseudomonadota</taxon>
        <taxon>Alphaproteobacteria</taxon>
        <taxon>Acetobacterales</taxon>
        <taxon>Roseomonadaceae</taxon>
        <taxon>Belnapia</taxon>
    </lineage>
</organism>
<dbReference type="Proteomes" id="UP000660885">
    <property type="component" value="Unassembled WGS sequence"/>
</dbReference>
<evidence type="ECO:0000313" key="1">
    <source>
        <dbReference type="EMBL" id="MBL6080755.1"/>
    </source>
</evidence>
<gene>
    <name evidence="1" type="ORF">JMJ56_22320</name>
</gene>
<keyword evidence="2" id="KW-1185">Reference proteome</keyword>
<accession>A0ABS1U9F9</accession>
<reference evidence="1 2" key="1">
    <citation type="submission" date="2021-01" db="EMBL/GenBank/DDBJ databases">
        <title>Belnapia mucosa sp. nov. and Belnapia arida sp. nov., isolated from the Tabernas Desert (Almeria, Spain).</title>
        <authorList>
            <person name="Molina-Menor E."/>
            <person name="Vidal-Verdu A."/>
            <person name="Calonge A."/>
            <person name="Satari L."/>
            <person name="Pereto J."/>
            <person name="Porcar M."/>
        </authorList>
    </citation>
    <scope>NUCLEOTIDE SEQUENCE [LARGE SCALE GENOMIC DNA]</scope>
    <source>
        <strain evidence="1 2">T18</strain>
    </source>
</reference>
<dbReference type="EMBL" id="JAETWB010000017">
    <property type="protein sequence ID" value="MBL6080755.1"/>
    <property type="molecule type" value="Genomic_DNA"/>
</dbReference>